<gene>
    <name evidence="2" type="ORF">FOF46_15985</name>
</gene>
<organism evidence="2 3">
    <name type="scientific">Aquimarina algiphila</name>
    <dbReference type="NCBI Taxonomy" id="2047982"/>
    <lineage>
        <taxon>Bacteria</taxon>
        <taxon>Pseudomonadati</taxon>
        <taxon>Bacteroidota</taxon>
        <taxon>Flavobacteriia</taxon>
        <taxon>Flavobacteriales</taxon>
        <taxon>Flavobacteriaceae</taxon>
        <taxon>Aquimarina</taxon>
    </lineage>
</organism>
<evidence type="ECO:0000256" key="1">
    <source>
        <dbReference type="ARBA" id="ARBA00022649"/>
    </source>
</evidence>
<dbReference type="InterPro" id="IPR035093">
    <property type="entry name" value="RelE/ParE_toxin_dom_sf"/>
</dbReference>
<keyword evidence="3" id="KW-1185">Reference proteome</keyword>
<sequence length="100" mass="11638">MKSYIVQIKPSAELDITTRYHQIKESSEQDAINWYLTIIKTIESLDQLAERCPSAPESEHVAQDIRHLIIGHYRVLFSIEETNVHILHVRHSAMSREQSL</sequence>
<dbReference type="Gene3D" id="3.30.2310.20">
    <property type="entry name" value="RelE-like"/>
    <property type="match status" value="1"/>
</dbReference>
<proteinExistence type="predicted"/>
<dbReference type="InterPro" id="IPR007712">
    <property type="entry name" value="RelE/ParE_toxin"/>
</dbReference>
<reference evidence="2 3" key="1">
    <citation type="submission" date="2019-07" db="EMBL/GenBank/DDBJ databases">
        <title>The draft genome sequence of Aquimarina algiphila M91.</title>
        <authorList>
            <person name="Meng X."/>
        </authorList>
    </citation>
    <scope>NUCLEOTIDE SEQUENCE [LARGE SCALE GENOMIC DNA]</scope>
    <source>
        <strain evidence="2 3">M91</strain>
    </source>
</reference>
<comment type="caution">
    <text evidence="2">The sequence shown here is derived from an EMBL/GenBank/DDBJ whole genome shotgun (WGS) entry which is preliminary data.</text>
</comment>
<evidence type="ECO:0000313" key="3">
    <source>
        <dbReference type="Proteomes" id="UP000318833"/>
    </source>
</evidence>
<evidence type="ECO:0000313" key="2">
    <source>
        <dbReference type="EMBL" id="TSE07415.1"/>
    </source>
</evidence>
<protein>
    <submittedName>
        <fullName evidence="2">Type II toxin-antitoxin system RelE/ParE family toxin</fullName>
    </submittedName>
</protein>
<dbReference type="EMBL" id="VLNR01000033">
    <property type="protein sequence ID" value="TSE07415.1"/>
    <property type="molecule type" value="Genomic_DNA"/>
</dbReference>
<keyword evidence="1" id="KW-1277">Toxin-antitoxin system</keyword>
<dbReference type="AlphaFoldDB" id="A0A554VID5"/>
<dbReference type="RefSeq" id="WP_143917145.1">
    <property type="nucleotide sequence ID" value="NZ_CANMXV010000038.1"/>
</dbReference>
<accession>A0A554VID5</accession>
<dbReference type="Pfam" id="PF05016">
    <property type="entry name" value="ParE_toxin"/>
    <property type="match status" value="1"/>
</dbReference>
<dbReference type="OrthoDB" id="461964at2"/>
<name>A0A554VID5_9FLAO</name>
<dbReference type="Proteomes" id="UP000318833">
    <property type="component" value="Unassembled WGS sequence"/>
</dbReference>